<keyword evidence="7" id="KW-1185">Reference proteome</keyword>
<keyword evidence="2" id="KW-0479">Metal-binding</keyword>
<dbReference type="InterPro" id="IPR039650">
    <property type="entry name" value="HdrA-like"/>
</dbReference>
<accession>A0ABV9FDF4</accession>
<keyword evidence="1" id="KW-0004">4Fe-4S</keyword>
<evidence type="ECO:0000256" key="1">
    <source>
        <dbReference type="ARBA" id="ARBA00022485"/>
    </source>
</evidence>
<name>A0ABV9FDF4_9BACL</name>
<dbReference type="SUPFAM" id="SSF51905">
    <property type="entry name" value="FAD/NAD(P)-binding domain"/>
    <property type="match status" value="1"/>
</dbReference>
<evidence type="ECO:0000256" key="5">
    <source>
        <dbReference type="ARBA" id="ARBA00023014"/>
    </source>
</evidence>
<evidence type="ECO:0000256" key="2">
    <source>
        <dbReference type="ARBA" id="ARBA00022723"/>
    </source>
</evidence>
<dbReference type="GO" id="GO:0016491">
    <property type="term" value="F:oxidoreductase activity"/>
    <property type="evidence" value="ECO:0007669"/>
    <property type="project" value="UniProtKB-KW"/>
</dbReference>
<dbReference type="Proteomes" id="UP001596028">
    <property type="component" value="Unassembled WGS sequence"/>
</dbReference>
<proteinExistence type="predicted"/>
<protein>
    <submittedName>
        <fullName evidence="6">FAD-dependent oxidoreductase</fullName>
        <ecNumber evidence="6">1.-.-.-</ecNumber>
    </submittedName>
</protein>
<dbReference type="InterPro" id="IPR036188">
    <property type="entry name" value="FAD/NAD-bd_sf"/>
</dbReference>
<keyword evidence="4" id="KW-0408">Iron</keyword>
<dbReference type="PANTHER" id="PTHR43498">
    <property type="entry name" value="FERREDOXIN:COB-COM HETERODISULFIDE REDUCTASE SUBUNIT A"/>
    <property type="match status" value="1"/>
</dbReference>
<evidence type="ECO:0000256" key="4">
    <source>
        <dbReference type="ARBA" id="ARBA00023004"/>
    </source>
</evidence>
<dbReference type="EC" id="1.-.-.-" evidence="6"/>
<reference evidence="7" key="1">
    <citation type="journal article" date="2019" name="Int. J. Syst. Evol. Microbiol.">
        <title>The Global Catalogue of Microorganisms (GCM) 10K type strain sequencing project: providing services to taxonomists for standard genome sequencing and annotation.</title>
        <authorList>
            <consortium name="The Broad Institute Genomics Platform"/>
            <consortium name="The Broad Institute Genome Sequencing Center for Infectious Disease"/>
            <person name="Wu L."/>
            <person name="Ma J."/>
        </authorList>
    </citation>
    <scope>NUCLEOTIDE SEQUENCE [LARGE SCALE GENOMIC DNA]</scope>
    <source>
        <strain evidence="7">CCUG 49571</strain>
    </source>
</reference>
<comment type="caution">
    <text evidence="6">The sequence shown here is derived from an EMBL/GenBank/DDBJ whole genome shotgun (WGS) entry which is preliminary data.</text>
</comment>
<evidence type="ECO:0000313" key="7">
    <source>
        <dbReference type="Proteomes" id="UP001596028"/>
    </source>
</evidence>
<sequence length="498" mass="52866">MKSIVEPARSVPVVAEPDVLVVGGGPAGIGAAVAAARNGAKVLLVERYGFVGGNLTVAMVNPMFTFHDVNGNQVIRGIAGEVVERLVAKTASPGHVTDLTFDNASMSPFDPEGMKLVLFEMLREAGVDLMLHSVFADAYAEDGKVTGVIVENKSGRQAIRASVVIDCSADADVAARVGAPFVKGRESDGAMQPVTLFYRVAGVDVGRLKAWMKDNRQLLKDSPTDEEIDSQSALAFLGMKEIIQAAVERGEYPKDAAPRILMYELPREGQFAVNCTRLQGIDGTNVRDLTRAEIETRHQAWAVTEFMKRNIGGFERAYVLDTGVQVGVRETRHIVGDYTMTEEDVLSSRAFADGIACGTFAIDIHPPEGEQQVFTGSGKAVYEIPYRSLLPQGVDNLLVAGRCVSATHNAFGSVRVMATAMGIGQGAGTAAALAASGGIGVRDVSAAEVRRLLVKQGQYLMEADGVEKVVDEGLRLTKTEGSGSAASHHNPFAGRSGS</sequence>
<dbReference type="Gene3D" id="3.50.50.60">
    <property type="entry name" value="FAD/NAD(P)-binding domain"/>
    <property type="match status" value="1"/>
</dbReference>
<evidence type="ECO:0000256" key="3">
    <source>
        <dbReference type="ARBA" id="ARBA00023002"/>
    </source>
</evidence>
<keyword evidence="5" id="KW-0411">Iron-sulfur</keyword>
<gene>
    <name evidence="6" type="ORF">ACFO3S_12360</name>
</gene>
<dbReference type="PANTHER" id="PTHR43498:SF1">
    <property type="entry name" value="COB--COM HETERODISULFIDE REDUCTASE IRON-SULFUR SUBUNIT A"/>
    <property type="match status" value="1"/>
</dbReference>
<keyword evidence="3 6" id="KW-0560">Oxidoreductase</keyword>
<organism evidence="6 7">
    <name type="scientific">Cohnella hongkongensis</name>
    <dbReference type="NCBI Taxonomy" id="178337"/>
    <lineage>
        <taxon>Bacteria</taxon>
        <taxon>Bacillati</taxon>
        <taxon>Bacillota</taxon>
        <taxon>Bacilli</taxon>
        <taxon>Bacillales</taxon>
        <taxon>Paenibacillaceae</taxon>
        <taxon>Cohnella</taxon>
    </lineage>
</organism>
<dbReference type="RefSeq" id="WP_378096037.1">
    <property type="nucleotide sequence ID" value="NZ_JBHSEP010000007.1"/>
</dbReference>
<dbReference type="EMBL" id="JBHSEP010000007">
    <property type="protein sequence ID" value="MFC4599035.1"/>
    <property type="molecule type" value="Genomic_DNA"/>
</dbReference>
<evidence type="ECO:0000313" key="6">
    <source>
        <dbReference type="EMBL" id="MFC4599035.1"/>
    </source>
</evidence>
<dbReference type="Pfam" id="PF12831">
    <property type="entry name" value="FAD_oxidored"/>
    <property type="match status" value="1"/>
</dbReference>